<feature type="compositionally biased region" description="Low complexity" evidence="1">
    <location>
        <begin position="129"/>
        <end position="145"/>
    </location>
</feature>
<protein>
    <submittedName>
        <fullName evidence="2">Uncharacterized protein</fullName>
    </submittedName>
</protein>
<comment type="caution">
    <text evidence="2">The sequence shown here is derived from an EMBL/GenBank/DDBJ whole genome shotgun (WGS) entry which is preliminary data.</text>
</comment>
<name>A0AAI9ZLE0_9PEZI</name>
<evidence type="ECO:0000313" key="2">
    <source>
        <dbReference type="EMBL" id="KAK1633825.1"/>
    </source>
</evidence>
<sequence>MEAFPCRGYEVSRRYYREHSSSYSCSRALQSARNQSLQTPIISYPFSSPRCLNDPHRQAPSHQMAGKLLPLCLSGPDQLVAEGISMLTGSGVGVFRAAAYCTASAPQMDRYLRSPMELPERLVSIGNGTSSTRTSSSSRQQTQRSLTAWDARWTQAGQSS</sequence>
<gene>
    <name evidence="2" type="ORF">BDP81DRAFT_433164</name>
</gene>
<accession>A0AAI9ZLE0</accession>
<feature type="region of interest" description="Disordered" evidence="1">
    <location>
        <begin position="125"/>
        <end position="160"/>
    </location>
</feature>
<dbReference type="Proteomes" id="UP001243989">
    <property type="component" value="Unassembled WGS sequence"/>
</dbReference>
<keyword evidence="3" id="KW-1185">Reference proteome</keyword>
<reference evidence="2" key="1">
    <citation type="submission" date="2021-06" db="EMBL/GenBank/DDBJ databases">
        <title>Comparative genomics, transcriptomics and evolutionary studies reveal genomic signatures of adaptation to plant cell wall in hemibiotrophic fungi.</title>
        <authorList>
            <consortium name="DOE Joint Genome Institute"/>
            <person name="Baroncelli R."/>
            <person name="Diaz J.F."/>
            <person name="Benocci T."/>
            <person name="Peng M."/>
            <person name="Battaglia E."/>
            <person name="Haridas S."/>
            <person name="Andreopoulos W."/>
            <person name="Labutti K."/>
            <person name="Pangilinan J."/>
            <person name="Floch G.L."/>
            <person name="Makela M.R."/>
            <person name="Henrissat B."/>
            <person name="Grigoriev I.V."/>
            <person name="Crouch J.A."/>
            <person name="De Vries R.P."/>
            <person name="Sukno S.A."/>
            <person name="Thon M.R."/>
        </authorList>
    </citation>
    <scope>NUCLEOTIDE SEQUENCE</scope>
    <source>
        <strain evidence="2">CBS 102054</strain>
    </source>
</reference>
<dbReference type="GeneID" id="85475699"/>
<dbReference type="AlphaFoldDB" id="A0AAI9ZLE0"/>
<organism evidence="2 3">
    <name type="scientific">Colletotrichum phormii</name>
    <dbReference type="NCBI Taxonomy" id="359342"/>
    <lineage>
        <taxon>Eukaryota</taxon>
        <taxon>Fungi</taxon>
        <taxon>Dikarya</taxon>
        <taxon>Ascomycota</taxon>
        <taxon>Pezizomycotina</taxon>
        <taxon>Sordariomycetes</taxon>
        <taxon>Hypocreomycetidae</taxon>
        <taxon>Glomerellales</taxon>
        <taxon>Glomerellaceae</taxon>
        <taxon>Colletotrichum</taxon>
        <taxon>Colletotrichum acutatum species complex</taxon>
    </lineage>
</organism>
<dbReference type="RefSeq" id="XP_060442432.1">
    <property type="nucleotide sequence ID" value="XM_060590837.1"/>
</dbReference>
<proteinExistence type="predicted"/>
<evidence type="ECO:0000256" key="1">
    <source>
        <dbReference type="SAM" id="MobiDB-lite"/>
    </source>
</evidence>
<dbReference type="EMBL" id="JAHMHQ010000016">
    <property type="protein sequence ID" value="KAK1633825.1"/>
    <property type="molecule type" value="Genomic_DNA"/>
</dbReference>
<evidence type="ECO:0000313" key="3">
    <source>
        <dbReference type="Proteomes" id="UP001243989"/>
    </source>
</evidence>